<name>A0ABP1F2H6_9FLAO</name>
<sequence>MLVSPFKNLSKKQEQKFTFLLIFSTALLLMSMLYLDSFLKNDVCKHGIVSFQLAKDITTSNEIINSWNQTSQIACGISLGLDFLFLISYPLLISILIHSLNEKLWLKSSIYNFSVILIFSLGFAALFDAIENIGLIQLLLGDIKQIWSSIAYYFAIPKFVIIVFGIIYILFNFVYSLFQKNHNEIL</sequence>
<feature type="transmembrane region" description="Helical" evidence="1">
    <location>
        <begin position="109"/>
        <end position="130"/>
    </location>
</feature>
<organism evidence="2 3">
    <name type="scientific">Tenacibaculum polynesiense</name>
    <dbReference type="NCBI Taxonomy" id="3137857"/>
    <lineage>
        <taxon>Bacteria</taxon>
        <taxon>Pseudomonadati</taxon>
        <taxon>Bacteroidota</taxon>
        <taxon>Flavobacteriia</taxon>
        <taxon>Flavobacteriales</taxon>
        <taxon>Flavobacteriaceae</taxon>
        <taxon>Tenacibaculum</taxon>
    </lineage>
</organism>
<evidence type="ECO:0000313" key="2">
    <source>
        <dbReference type="EMBL" id="CAL2103889.1"/>
    </source>
</evidence>
<dbReference type="RefSeq" id="WP_348727188.1">
    <property type="nucleotide sequence ID" value="NZ_OZ040189.1"/>
</dbReference>
<gene>
    <name evidence="2" type="ORF">T190423A01A_50137</name>
</gene>
<keyword evidence="1" id="KW-0812">Transmembrane</keyword>
<accession>A0ABP1F2H6</accession>
<dbReference type="Proteomes" id="UP001497527">
    <property type="component" value="Unassembled WGS sequence"/>
</dbReference>
<evidence type="ECO:0000313" key="3">
    <source>
        <dbReference type="Proteomes" id="UP001497527"/>
    </source>
</evidence>
<proteinExistence type="predicted"/>
<protein>
    <recommendedName>
        <fullName evidence="4">DNA translocase FtsK 4TM region domain-containing protein</fullName>
    </recommendedName>
</protein>
<keyword evidence="1" id="KW-0472">Membrane</keyword>
<evidence type="ECO:0000256" key="1">
    <source>
        <dbReference type="SAM" id="Phobius"/>
    </source>
</evidence>
<dbReference type="EMBL" id="CAXJIO010000014">
    <property type="protein sequence ID" value="CAL2103889.1"/>
    <property type="molecule type" value="Genomic_DNA"/>
</dbReference>
<keyword evidence="3" id="KW-1185">Reference proteome</keyword>
<feature type="transmembrane region" description="Helical" evidence="1">
    <location>
        <begin position="77"/>
        <end position="97"/>
    </location>
</feature>
<evidence type="ECO:0008006" key="4">
    <source>
        <dbReference type="Google" id="ProtNLM"/>
    </source>
</evidence>
<reference evidence="2 3" key="1">
    <citation type="submission" date="2024-05" db="EMBL/GenBank/DDBJ databases">
        <authorList>
            <person name="Duchaud E."/>
        </authorList>
    </citation>
    <scope>NUCLEOTIDE SEQUENCE [LARGE SCALE GENOMIC DNA]</scope>
    <source>
        <strain evidence="2">Ena-SAMPLE-TAB-13-05-2024-13:56:06:370-140308</strain>
    </source>
</reference>
<comment type="caution">
    <text evidence="2">The sequence shown here is derived from an EMBL/GenBank/DDBJ whole genome shotgun (WGS) entry which is preliminary data.</text>
</comment>
<feature type="transmembrane region" description="Helical" evidence="1">
    <location>
        <begin position="150"/>
        <end position="178"/>
    </location>
</feature>
<feature type="transmembrane region" description="Helical" evidence="1">
    <location>
        <begin position="17"/>
        <end position="35"/>
    </location>
</feature>
<keyword evidence="1" id="KW-1133">Transmembrane helix</keyword>